<gene>
    <name evidence="2" type="ORF">GCM10009117_13850</name>
</gene>
<evidence type="ECO:0000259" key="1">
    <source>
        <dbReference type="Pfam" id="PF00534"/>
    </source>
</evidence>
<dbReference type="PANTHER" id="PTHR45947">
    <property type="entry name" value="SULFOQUINOVOSYL TRANSFERASE SQD2"/>
    <property type="match status" value="1"/>
</dbReference>
<dbReference type="InterPro" id="IPR001296">
    <property type="entry name" value="Glyco_trans_1"/>
</dbReference>
<feature type="domain" description="Glycosyl transferase family 1" evidence="1">
    <location>
        <begin position="178"/>
        <end position="329"/>
    </location>
</feature>
<reference evidence="3" key="1">
    <citation type="journal article" date="2019" name="Int. J. Syst. Evol. Microbiol.">
        <title>The Global Catalogue of Microorganisms (GCM) 10K type strain sequencing project: providing services to taxonomists for standard genome sequencing and annotation.</title>
        <authorList>
            <consortium name="The Broad Institute Genomics Platform"/>
            <consortium name="The Broad Institute Genome Sequencing Center for Infectious Disease"/>
            <person name="Wu L."/>
            <person name="Ma J."/>
        </authorList>
    </citation>
    <scope>NUCLEOTIDE SEQUENCE [LARGE SCALE GENOMIC DNA]</scope>
    <source>
        <strain evidence="3">JCM 16082</strain>
    </source>
</reference>
<proteinExistence type="predicted"/>
<keyword evidence="3" id="KW-1185">Reference proteome</keyword>
<sequence>MPLEKIYVLHKHGAKGHYVGLECLAKEHNLSIEYYEFSILSTLLKSAIKLDLRTFRKQVDNIAFFRSLKKSKNKKIILGIAPYDYKLVSLLPYLEKHHIYYHTSWTCWDKSFYPNHKKNTDLLFEQWRNFLEFKVRHIFAVTTKTKKELNGNYSIDDTKISVVYHALKSAFHLHEAEERKEHSFIYVGRLLQQKGIEELVSFFERRTEASLTIIGDGKLSELVKEKAVKHSNIHFITPIYDADELAKLYRRHQYVVLNSKRTAKWEELFGIILIEGMSQGTIPIASNHPGPKEIITGDNGFLFPEGELHATLNKILKNNTSIHSMSQQALASSAQFHQKNIAQRWKKILVKK</sequence>
<dbReference type="PANTHER" id="PTHR45947:SF3">
    <property type="entry name" value="SULFOQUINOVOSYL TRANSFERASE SQD2"/>
    <property type="match status" value="1"/>
</dbReference>
<organism evidence="2 3">
    <name type="scientific">Gangjinia marincola</name>
    <dbReference type="NCBI Taxonomy" id="578463"/>
    <lineage>
        <taxon>Bacteria</taxon>
        <taxon>Pseudomonadati</taxon>
        <taxon>Bacteroidota</taxon>
        <taxon>Flavobacteriia</taxon>
        <taxon>Flavobacteriales</taxon>
        <taxon>Flavobacteriaceae</taxon>
        <taxon>Gangjinia</taxon>
    </lineage>
</organism>
<protein>
    <recommendedName>
        <fullName evidence="1">Glycosyl transferase family 1 domain-containing protein</fullName>
    </recommendedName>
</protein>
<evidence type="ECO:0000313" key="2">
    <source>
        <dbReference type="EMBL" id="GAA0872238.1"/>
    </source>
</evidence>
<accession>A0ABP3XV51</accession>
<dbReference type="EMBL" id="BAAAFG010000014">
    <property type="protein sequence ID" value="GAA0872238.1"/>
    <property type="molecule type" value="Genomic_DNA"/>
</dbReference>
<dbReference type="InterPro" id="IPR050194">
    <property type="entry name" value="Glycosyltransferase_grp1"/>
</dbReference>
<evidence type="ECO:0000313" key="3">
    <source>
        <dbReference type="Proteomes" id="UP001500507"/>
    </source>
</evidence>
<dbReference type="Proteomes" id="UP001500507">
    <property type="component" value="Unassembled WGS sequence"/>
</dbReference>
<dbReference type="SUPFAM" id="SSF53756">
    <property type="entry name" value="UDP-Glycosyltransferase/glycogen phosphorylase"/>
    <property type="match status" value="1"/>
</dbReference>
<dbReference type="Gene3D" id="3.40.50.2000">
    <property type="entry name" value="Glycogen Phosphorylase B"/>
    <property type="match status" value="2"/>
</dbReference>
<comment type="caution">
    <text evidence="2">The sequence shown here is derived from an EMBL/GenBank/DDBJ whole genome shotgun (WGS) entry which is preliminary data.</text>
</comment>
<dbReference type="RefSeq" id="WP_343765224.1">
    <property type="nucleotide sequence ID" value="NZ_BAAAFG010000014.1"/>
</dbReference>
<dbReference type="Pfam" id="PF00534">
    <property type="entry name" value="Glycos_transf_1"/>
    <property type="match status" value="1"/>
</dbReference>
<name>A0ABP3XV51_9FLAO</name>